<feature type="compositionally biased region" description="Basic and acidic residues" evidence="1">
    <location>
        <begin position="165"/>
        <end position="174"/>
    </location>
</feature>
<dbReference type="Gene3D" id="3.40.50.620">
    <property type="entry name" value="HUPs"/>
    <property type="match status" value="1"/>
</dbReference>
<gene>
    <name evidence="2" type="ORF">MANY_15780</name>
</gene>
<name>A0A6N4WAK1_9MYCO</name>
<dbReference type="EMBL" id="AP022620">
    <property type="protein sequence ID" value="BBZ76241.1"/>
    <property type="molecule type" value="Genomic_DNA"/>
</dbReference>
<dbReference type="AlphaFoldDB" id="A0A6N4WAK1"/>
<dbReference type="Proteomes" id="UP000467249">
    <property type="component" value="Chromosome"/>
</dbReference>
<reference evidence="2 3" key="1">
    <citation type="journal article" date="2019" name="Emerg. Microbes Infect.">
        <title>Comprehensive subspecies identification of 175 nontuberculous mycobacteria species based on 7547 genomic profiles.</title>
        <authorList>
            <person name="Matsumoto Y."/>
            <person name="Kinjo T."/>
            <person name="Motooka D."/>
            <person name="Nabeya D."/>
            <person name="Jung N."/>
            <person name="Uechi K."/>
            <person name="Horii T."/>
            <person name="Iida T."/>
            <person name="Fujita J."/>
            <person name="Nakamura S."/>
        </authorList>
    </citation>
    <scope>NUCLEOTIDE SEQUENCE [LARGE SCALE GENOMIC DNA]</scope>
    <source>
        <strain evidence="2 3">JCM 30275</strain>
    </source>
</reference>
<dbReference type="InterPro" id="IPR014729">
    <property type="entry name" value="Rossmann-like_a/b/a_fold"/>
</dbReference>
<dbReference type="InterPro" id="IPR007357">
    <property type="entry name" value="PhrB-like"/>
</dbReference>
<feature type="region of interest" description="Disordered" evidence="1">
    <location>
        <begin position="164"/>
        <end position="184"/>
    </location>
</feature>
<accession>A0A6N4WAK1</accession>
<dbReference type="Gene3D" id="1.25.40.80">
    <property type="match status" value="1"/>
</dbReference>
<dbReference type="InterPro" id="IPR052551">
    <property type="entry name" value="UV-DNA_repair_photolyase"/>
</dbReference>
<dbReference type="Gene3D" id="1.10.579.10">
    <property type="entry name" value="DNA Cyclobutane Dipyrimidine Photolyase, subunit A, domain 3"/>
    <property type="match status" value="1"/>
</dbReference>
<protein>
    <submittedName>
        <fullName evidence="2">Deoxyribodipyrimidine photo-lyase</fullName>
    </submittedName>
</protein>
<dbReference type="InterPro" id="IPR036134">
    <property type="entry name" value="Crypto/Photolyase_FAD-like_sf"/>
</dbReference>
<dbReference type="RefSeq" id="WP_246224245.1">
    <property type="nucleotide sequence ID" value="NZ_AP022620.1"/>
</dbReference>
<dbReference type="Pfam" id="PF04244">
    <property type="entry name" value="DPRP"/>
    <property type="match status" value="1"/>
</dbReference>
<organism evidence="2 3">
    <name type="scientific">Mycolicibacterium anyangense</name>
    <dbReference type="NCBI Taxonomy" id="1431246"/>
    <lineage>
        <taxon>Bacteria</taxon>
        <taxon>Bacillati</taxon>
        <taxon>Actinomycetota</taxon>
        <taxon>Actinomycetes</taxon>
        <taxon>Mycobacteriales</taxon>
        <taxon>Mycobacteriaceae</taxon>
        <taxon>Mycolicibacterium</taxon>
    </lineage>
</organism>
<proteinExistence type="predicted"/>
<dbReference type="PANTHER" id="PTHR38657:SF1">
    <property type="entry name" value="SLR1343 PROTEIN"/>
    <property type="match status" value="1"/>
</dbReference>
<sequence>MRSADDDAPLWLFADQLGPEVYGGHHAHRPVLLVEATSALRRRRFHRQKLHLVLSALRHAAADLGDRATLIRADNYTQALREYGRPVLVHEPTSFAAADFVERLRREGLVADVLPTPTFALPRKDFRVWAGQRKRFRMEDFYREQRRRFDILMDGADPVGGRWNYDTENRESPPKGRNSLDVAAPYRPREDDIDVAVRRDLDAMGLDTIGKDGPRLFPVTPAEARRALTRFVDERLPLFGRYEDAMMGGDWAMAHSLLSVPLNLGVLHPLEAVHAAEQAYRRGTAPLAAAEGFIRQILGWREYMWHLYWHFGPDYLGNNRLDAHTPLPRWWAELDADAVSAECLKQAMAGVRDRGWAHHIQRLMVLGNHAVERGYRPRELSDWFATAFVDGFAWVMPTNVIGMSQHADGGLLATKPYASGGAYINRMSDHCAHCRFDPKKRLGEDACPFTAGYWAFVHRHQDLLAANMRTARSISAMRRLADLDAVLEQERHRDAF</sequence>
<keyword evidence="3" id="KW-1185">Reference proteome</keyword>
<dbReference type="GO" id="GO:0016829">
    <property type="term" value="F:lyase activity"/>
    <property type="evidence" value="ECO:0007669"/>
    <property type="project" value="UniProtKB-KW"/>
</dbReference>
<dbReference type="SUPFAM" id="SSF48173">
    <property type="entry name" value="Cryptochrome/photolyase FAD-binding domain"/>
    <property type="match status" value="1"/>
</dbReference>
<dbReference type="Gene3D" id="1.10.10.1710">
    <property type="entry name" value="Deoxyribodipyrimidine photolyase-related"/>
    <property type="match status" value="1"/>
</dbReference>
<dbReference type="KEGG" id="many:MANY_15780"/>
<keyword evidence="2" id="KW-0456">Lyase</keyword>
<evidence type="ECO:0000313" key="2">
    <source>
        <dbReference type="EMBL" id="BBZ76241.1"/>
    </source>
</evidence>
<dbReference type="PANTHER" id="PTHR38657">
    <property type="entry name" value="SLR1343 PROTEIN"/>
    <property type="match status" value="1"/>
</dbReference>
<evidence type="ECO:0000313" key="3">
    <source>
        <dbReference type="Proteomes" id="UP000467249"/>
    </source>
</evidence>
<evidence type="ECO:0000256" key="1">
    <source>
        <dbReference type="SAM" id="MobiDB-lite"/>
    </source>
</evidence>